<protein>
    <submittedName>
        <fullName evidence="9">G_PROTEIN_RECEP_F1_2 domain-containing protein</fullName>
    </submittedName>
</protein>
<evidence type="ECO:0000313" key="9">
    <source>
        <dbReference type="WBParaSite" id="MhA1_Contig1835.frz3.gene4"/>
    </source>
</evidence>
<dbReference type="PROSITE" id="PS50262">
    <property type="entry name" value="G_PROTEIN_RECEP_F1_2"/>
    <property type="match status" value="1"/>
</dbReference>
<evidence type="ECO:0000256" key="5">
    <source>
        <dbReference type="SAM" id="MobiDB-lite"/>
    </source>
</evidence>
<feature type="transmembrane region" description="Helical" evidence="6">
    <location>
        <begin position="118"/>
        <end position="144"/>
    </location>
</feature>
<dbReference type="WBParaSite" id="MhA1_Contig1835.frz3.gene4">
    <property type="protein sequence ID" value="MhA1_Contig1835.frz3.gene4"/>
    <property type="gene ID" value="MhA1_Contig1835.frz3.gene4"/>
</dbReference>
<keyword evidence="8" id="KW-1185">Reference proteome</keyword>
<feature type="transmembrane region" description="Helical" evidence="6">
    <location>
        <begin position="12"/>
        <end position="35"/>
    </location>
</feature>
<dbReference type="SUPFAM" id="SSF81321">
    <property type="entry name" value="Family A G protein-coupled receptor-like"/>
    <property type="match status" value="1"/>
</dbReference>
<reference evidence="9" key="1">
    <citation type="submission" date="2016-11" db="UniProtKB">
        <authorList>
            <consortium name="WormBaseParasite"/>
        </authorList>
    </citation>
    <scope>IDENTIFICATION</scope>
</reference>
<feature type="domain" description="G-protein coupled receptors family 1 profile" evidence="7">
    <location>
        <begin position="1"/>
        <end position="142"/>
    </location>
</feature>
<keyword evidence="2 6" id="KW-0812">Transmembrane</keyword>
<feature type="transmembrane region" description="Helical" evidence="6">
    <location>
        <begin position="86"/>
        <end position="112"/>
    </location>
</feature>
<evidence type="ECO:0000256" key="3">
    <source>
        <dbReference type="ARBA" id="ARBA00022989"/>
    </source>
</evidence>
<comment type="subcellular location">
    <subcellularLocation>
        <location evidence="1">Membrane</location>
    </subcellularLocation>
</comment>
<accession>A0A1I8BCK3</accession>
<proteinExistence type="predicted"/>
<sequence length="276" mass="31407">MANGCWLFKANLWLTGICFKVIPCLLLLILSASLLQRLRQAEKKRCQLLLKQLGDSPNGRNSLDNLKQRQTNIGLKKMNADRTTGLLLAILCVFLLTELPQGIIAILNAIYTADVHRFIYLTLGDVLDLLSLINSSVNFVLYCLMSSRYRQTFCSLFLPIQICKRCVANGQPVHSFMSEKQFNDNCDDQEGNPLRGTPAQRLAQRRRSTPILRLQRSGSQQSHLTMRDWKEKQQQRRGSNFSQKGHLGELPPMQENSNDEHKQTNIQHLLTPNAGF</sequence>
<evidence type="ECO:0000256" key="2">
    <source>
        <dbReference type="ARBA" id="ARBA00022692"/>
    </source>
</evidence>
<dbReference type="CDD" id="cd14978">
    <property type="entry name" value="7tmA_FMRFamide_R-like"/>
    <property type="match status" value="1"/>
</dbReference>
<dbReference type="Gene3D" id="1.20.1070.10">
    <property type="entry name" value="Rhodopsin 7-helix transmembrane proteins"/>
    <property type="match status" value="1"/>
</dbReference>
<dbReference type="Pfam" id="PF10324">
    <property type="entry name" value="7TM_GPCR_Srw"/>
    <property type="match status" value="1"/>
</dbReference>
<evidence type="ECO:0000256" key="4">
    <source>
        <dbReference type="ARBA" id="ARBA00023136"/>
    </source>
</evidence>
<dbReference type="InterPro" id="IPR053219">
    <property type="entry name" value="GPCR_Dmsr-1"/>
</dbReference>
<dbReference type="InterPro" id="IPR019427">
    <property type="entry name" value="7TM_GPCR_serpentine_rcpt_Srw"/>
</dbReference>
<dbReference type="InterPro" id="IPR017452">
    <property type="entry name" value="GPCR_Rhodpsn_7TM"/>
</dbReference>
<feature type="region of interest" description="Disordered" evidence="5">
    <location>
        <begin position="186"/>
        <end position="276"/>
    </location>
</feature>
<keyword evidence="4 6" id="KW-0472">Membrane</keyword>
<dbReference type="GO" id="GO:0005886">
    <property type="term" value="C:plasma membrane"/>
    <property type="evidence" value="ECO:0007669"/>
    <property type="project" value="TreeGrafter"/>
</dbReference>
<evidence type="ECO:0000256" key="1">
    <source>
        <dbReference type="ARBA" id="ARBA00004370"/>
    </source>
</evidence>
<dbReference type="AlphaFoldDB" id="A0A1I8BCK3"/>
<dbReference type="PANTHER" id="PTHR46273:SF9">
    <property type="entry name" value="G-PROTEIN COUPLED RECEPTORS FAMILY 1 PROFILE DOMAIN-CONTAINING PROTEIN"/>
    <property type="match status" value="1"/>
</dbReference>
<evidence type="ECO:0000313" key="8">
    <source>
        <dbReference type="Proteomes" id="UP000095281"/>
    </source>
</evidence>
<keyword evidence="3 6" id="KW-1133">Transmembrane helix</keyword>
<feature type="compositionally biased region" description="Basic and acidic residues" evidence="5">
    <location>
        <begin position="225"/>
        <end position="234"/>
    </location>
</feature>
<organism evidence="8 9">
    <name type="scientific">Meloidogyne hapla</name>
    <name type="common">Root-knot nematode worm</name>
    <dbReference type="NCBI Taxonomy" id="6305"/>
    <lineage>
        <taxon>Eukaryota</taxon>
        <taxon>Metazoa</taxon>
        <taxon>Ecdysozoa</taxon>
        <taxon>Nematoda</taxon>
        <taxon>Chromadorea</taxon>
        <taxon>Rhabditida</taxon>
        <taxon>Tylenchina</taxon>
        <taxon>Tylenchomorpha</taxon>
        <taxon>Tylenchoidea</taxon>
        <taxon>Meloidogynidae</taxon>
        <taxon>Meloidogyninae</taxon>
        <taxon>Meloidogyne</taxon>
    </lineage>
</organism>
<dbReference type="GO" id="GO:0008528">
    <property type="term" value="F:G protein-coupled peptide receptor activity"/>
    <property type="evidence" value="ECO:0007669"/>
    <property type="project" value="InterPro"/>
</dbReference>
<name>A0A1I8BCK3_MELHA</name>
<dbReference type="Proteomes" id="UP000095281">
    <property type="component" value="Unplaced"/>
</dbReference>
<dbReference type="PANTHER" id="PTHR46273">
    <property type="entry name" value="MYOSUPPRESSIN RECEPTOR 1, ISOFORM B-RELATED"/>
    <property type="match status" value="1"/>
</dbReference>
<evidence type="ECO:0000256" key="6">
    <source>
        <dbReference type="SAM" id="Phobius"/>
    </source>
</evidence>
<evidence type="ECO:0000259" key="7">
    <source>
        <dbReference type="PROSITE" id="PS50262"/>
    </source>
</evidence>